<accession>A0ACC2B7X2</accession>
<gene>
    <name evidence="1" type="ORF">O6H91_17G071100</name>
</gene>
<reference evidence="2" key="1">
    <citation type="journal article" date="2024" name="Proc. Natl. Acad. Sci. U.S.A.">
        <title>Extraordinary preservation of gene collinearity over three hundred million years revealed in homosporous lycophytes.</title>
        <authorList>
            <person name="Li C."/>
            <person name="Wickell D."/>
            <person name="Kuo L.Y."/>
            <person name="Chen X."/>
            <person name="Nie B."/>
            <person name="Liao X."/>
            <person name="Peng D."/>
            <person name="Ji J."/>
            <person name="Jenkins J."/>
            <person name="Williams M."/>
            <person name="Shu S."/>
            <person name="Plott C."/>
            <person name="Barry K."/>
            <person name="Rajasekar S."/>
            <person name="Grimwood J."/>
            <person name="Han X."/>
            <person name="Sun S."/>
            <person name="Hou Z."/>
            <person name="He W."/>
            <person name="Dai G."/>
            <person name="Sun C."/>
            <person name="Schmutz J."/>
            <person name="Leebens-Mack J.H."/>
            <person name="Li F.W."/>
            <person name="Wang L."/>
        </authorList>
    </citation>
    <scope>NUCLEOTIDE SEQUENCE [LARGE SCALE GENOMIC DNA]</scope>
    <source>
        <strain evidence="2">cv. PW_Plant_1</strain>
    </source>
</reference>
<evidence type="ECO:0000313" key="1">
    <source>
        <dbReference type="EMBL" id="KAJ7525871.1"/>
    </source>
</evidence>
<dbReference type="EMBL" id="CM055108">
    <property type="protein sequence ID" value="KAJ7525871.1"/>
    <property type="molecule type" value="Genomic_DNA"/>
</dbReference>
<protein>
    <submittedName>
        <fullName evidence="1">Uncharacterized protein</fullName>
    </submittedName>
</protein>
<comment type="caution">
    <text evidence="1">The sequence shown here is derived from an EMBL/GenBank/DDBJ whole genome shotgun (WGS) entry which is preliminary data.</text>
</comment>
<evidence type="ECO:0000313" key="2">
    <source>
        <dbReference type="Proteomes" id="UP001162992"/>
    </source>
</evidence>
<keyword evidence="2" id="KW-1185">Reference proteome</keyword>
<proteinExistence type="predicted"/>
<dbReference type="Proteomes" id="UP001162992">
    <property type="component" value="Chromosome 17"/>
</dbReference>
<organism evidence="1 2">
    <name type="scientific">Diphasiastrum complanatum</name>
    <name type="common">Issler's clubmoss</name>
    <name type="synonym">Lycopodium complanatum</name>
    <dbReference type="NCBI Taxonomy" id="34168"/>
    <lineage>
        <taxon>Eukaryota</taxon>
        <taxon>Viridiplantae</taxon>
        <taxon>Streptophyta</taxon>
        <taxon>Embryophyta</taxon>
        <taxon>Tracheophyta</taxon>
        <taxon>Lycopodiopsida</taxon>
        <taxon>Lycopodiales</taxon>
        <taxon>Lycopodiaceae</taxon>
        <taxon>Lycopodioideae</taxon>
        <taxon>Diphasiastrum</taxon>
    </lineage>
</organism>
<name>A0ACC2B7X2_DIPCM</name>
<sequence>MAFALSEFSPVLFRSRFLKASPDNSPTALHAGFVESDSDIIFSRTTAFRATMIIVGLLLIVLICIARWDYILDCLFCHRFLPTSPQAQQQVLTTEMQKVWCKRAVVDAVPIIRYSAMASGCSQEPKDSTKECMICLSDFNDGEMIRILPNCSHIFHAQCIDLWFFSQISCPVCRKSLALDLPSSFRCHDPPPSLSGRRCLFSLTTEQVQGPDLRDTLYNYHA</sequence>